<feature type="short sequence motif" description="Meso-diaminopimelate recognition motif" evidence="11">
    <location>
        <begin position="394"/>
        <end position="397"/>
    </location>
</feature>
<dbReference type="SUPFAM" id="SSF53244">
    <property type="entry name" value="MurD-like peptide ligases, peptide-binding domain"/>
    <property type="match status" value="1"/>
</dbReference>
<comment type="catalytic activity">
    <reaction evidence="11">
        <text>UDP-N-acetyl-alpha-D-muramoyl-L-alanyl-D-glutamate + meso-2,6-diaminopimelate + ATP = UDP-N-acetyl-alpha-D-muramoyl-L-alanyl-gamma-D-glutamyl-meso-2,6-diaminopimelate + ADP + phosphate + H(+)</text>
        <dbReference type="Rhea" id="RHEA:23676"/>
        <dbReference type="ChEBI" id="CHEBI:15378"/>
        <dbReference type="ChEBI" id="CHEBI:30616"/>
        <dbReference type="ChEBI" id="CHEBI:43474"/>
        <dbReference type="ChEBI" id="CHEBI:57791"/>
        <dbReference type="ChEBI" id="CHEBI:83900"/>
        <dbReference type="ChEBI" id="CHEBI:83905"/>
        <dbReference type="ChEBI" id="CHEBI:456216"/>
        <dbReference type="EC" id="6.3.2.13"/>
    </reaction>
</comment>
<dbReference type="GO" id="GO:0005737">
    <property type="term" value="C:cytoplasm"/>
    <property type="evidence" value="ECO:0007669"/>
    <property type="project" value="UniProtKB-SubCell"/>
</dbReference>
<dbReference type="UniPathway" id="UPA00219"/>
<sequence length="477" mass="53577">MRLSELVSNLNCRIYNFKDIRIESLEFDSRRVKPGTLFIALRGNKFDGHRFIKQVEELGAVALATQERVDSPLPQIVFDDTRRSMGRIAKNFYGDFSNLKIIGVTGTNGKTTTTFLIHSILNKAGFTPGLIGTIYYIGKNKIKADRTTPESLEIFKLIDGFQKDGAKGVVMEVSSHALALNRVEELKFHIAIFTNLSQDHLDFHKTIDDYKNTKLHLFALLESNGYAIYNQDDPVAEDIRKLKIENSLDYGFGKNATIKGEIRVDSLSGLKMDIFYREKKYEINSKLIGIFNGYNILASFAAGVALGLDFDTIKNGIESLEGVRGRMECVHNNIFVDFAHTPGAIGNLLKSLRKYTSKRLIIIFGCGGDRDQKKRPEMGRIASENADLVILTSDNPRTENPEDIIKDIVAGIKNNNFTIIPDRKEAIAYGIKIKNSEDILVIAGKGHEEYQIIKDKIIPFDDVKVVKDILGIKDYVL</sequence>
<feature type="binding site" evidence="11">
    <location>
        <position position="174"/>
    </location>
    <ligand>
        <name>UDP-N-acetyl-alpha-D-muramoyl-L-alanyl-D-glutamate</name>
        <dbReference type="ChEBI" id="CHEBI:83900"/>
    </ligand>
</feature>
<keyword evidence="6 11" id="KW-0067">ATP-binding</keyword>
<dbReference type="InterPro" id="IPR036565">
    <property type="entry name" value="Mur-like_cat_sf"/>
</dbReference>
<feature type="binding site" evidence="11">
    <location>
        <begin position="147"/>
        <end position="148"/>
    </location>
    <ligand>
        <name>UDP-N-acetyl-alpha-D-muramoyl-L-alanyl-D-glutamate</name>
        <dbReference type="ChEBI" id="CHEBI:83900"/>
    </ligand>
</feature>
<feature type="domain" description="Mur ligase C-terminal" evidence="14">
    <location>
        <begin position="325"/>
        <end position="446"/>
    </location>
</feature>
<dbReference type="EC" id="6.3.2.13" evidence="11"/>
<dbReference type="GO" id="GO:0051301">
    <property type="term" value="P:cell division"/>
    <property type="evidence" value="ECO:0007669"/>
    <property type="project" value="UniProtKB-KW"/>
</dbReference>
<dbReference type="NCBIfam" id="TIGR01085">
    <property type="entry name" value="murE"/>
    <property type="match status" value="1"/>
</dbReference>
<dbReference type="NCBIfam" id="NF001124">
    <property type="entry name" value="PRK00139.1-2"/>
    <property type="match status" value="1"/>
</dbReference>
<dbReference type="SUPFAM" id="SSF63418">
    <property type="entry name" value="MurE/MurF N-terminal domain"/>
    <property type="match status" value="1"/>
</dbReference>
<keyword evidence="11" id="KW-0460">Magnesium</keyword>
<dbReference type="InterPro" id="IPR035911">
    <property type="entry name" value="MurE/MurF_N"/>
</dbReference>
<evidence type="ECO:0000256" key="10">
    <source>
        <dbReference type="ARBA" id="ARBA00023316"/>
    </source>
</evidence>
<dbReference type="Gene3D" id="3.40.1390.10">
    <property type="entry name" value="MurE/MurF, N-terminal domain"/>
    <property type="match status" value="1"/>
</dbReference>
<comment type="caution">
    <text evidence="16">The sequence shown here is derived from an EMBL/GenBank/DDBJ whole genome shotgun (WGS) entry which is preliminary data.</text>
</comment>
<dbReference type="Gene3D" id="3.40.1190.10">
    <property type="entry name" value="Mur-like, catalytic domain"/>
    <property type="match status" value="1"/>
</dbReference>
<comment type="caution">
    <text evidence="11">Lacks conserved residue(s) required for the propagation of feature annotation.</text>
</comment>
<feature type="binding site" evidence="11">
    <location>
        <position position="29"/>
    </location>
    <ligand>
        <name>UDP-N-acetyl-alpha-D-muramoyl-L-alanyl-D-glutamate</name>
        <dbReference type="ChEBI" id="CHEBI:83900"/>
    </ligand>
</feature>
<evidence type="ECO:0000256" key="3">
    <source>
        <dbReference type="ARBA" id="ARBA00022598"/>
    </source>
</evidence>
<dbReference type="Gene3D" id="3.90.190.20">
    <property type="entry name" value="Mur ligase, C-terminal domain"/>
    <property type="match status" value="1"/>
</dbReference>
<feature type="binding site" evidence="11">
    <location>
        <begin position="106"/>
        <end position="112"/>
    </location>
    <ligand>
        <name>ATP</name>
        <dbReference type="ChEBI" id="CHEBI:30616"/>
    </ligand>
</feature>
<evidence type="ECO:0000256" key="4">
    <source>
        <dbReference type="ARBA" id="ARBA00022618"/>
    </source>
</evidence>
<dbReference type="InterPro" id="IPR004101">
    <property type="entry name" value="Mur_ligase_C"/>
</dbReference>
<evidence type="ECO:0000256" key="7">
    <source>
        <dbReference type="ARBA" id="ARBA00022960"/>
    </source>
</evidence>
<gene>
    <name evidence="11" type="primary">murE</name>
    <name evidence="16" type="ORF">ENV70_02320</name>
</gene>
<evidence type="ECO:0000313" key="16">
    <source>
        <dbReference type="EMBL" id="HHS62439.1"/>
    </source>
</evidence>
<dbReference type="GO" id="GO:0004326">
    <property type="term" value="F:tetrahydrofolylpolyglutamate synthase activity"/>
    <property type="evidence" value="ECO:0007669"/>
    <property type="project" value="InterPro"/>
</dbReference>
<dbReference type="NCBIfam" id="NF001126">
    <property type="entry name" value="PRK00139.1-4"/>
    <property type="match status" value="1"/>
</dbReference>
<dbReference type="GO" id="GO:0009252">
    <property type="term" value="P:peptidoglycan biosynthetic process"/>
    <property type="evidence" value="ECO:0007669"/>
    <property type="project" value="UniProtKB-UniRule"/>
</dbReference>
<dbReference type="Pfam" id="PF01225">
    <property type="entry name" value="Mur_ligase"/>
    <property type="match status" value="1"/>
</dbReference>
<comment type="similarity">
    <text evidence="1 11">Belongs to the MurCDEF family. MurE subfamily.</text>
</comment>
<dbReference type="PANTHER" id="PTHR23135:SF4">
    <property type="entry name" value="UDP-N-ACETYLMURAMOYL-L-ALANYL-D-GLUTAMATE--2,6-DIAMINOPIMELATE LIGASE MURE HOMOLOG, CHLOROPLASTIC"/>
    <property type="match status" value="1"/>
</dbReference>
<comment type="cofactor">
    <cofactor evidence="11">
        <name>Mg(2+)</name>
        <dbReference type="ChEBI" id="CHEBI:18420"/>
    </cofactor>
</comment>
<evidence type="ECO:0000256" key="9">
    <source>
        <dbReference type="ARBA" id="ARBA00023306"/>
    </source>
</evidence>
<keyword evidence="8 11" id="KW-0573">Peptidoglycan synthesis</keyword>
<accession>A0A7C6AFL8</accession>
<dbReference type="GO" id="GO:0000287">
    <property type="term" value="F:magnesium ion binding"/>
    <property type="evidence" value="ECO:0007669"/>
    <property type="project" value="UniProtKB-UniRule"/>
</dbReference>
<keyword evidence="10 11" id="KW-0961">Cell wall biogenesis/degradation</keyword>
<feature type="binding site" evidence="11">
    <location>
        <position position="448"/>
    </location>
    <ligand>
        <name>meso-2,6-diaminopimelate</name>
        <dbReference type="ChEBI" id="CHEBI:57791"/>
    </ligand>
</feature>
<comment type="PTM">
    <text evidence="11">Carboxylation is probably crucial for Mg(2+) binding and, consequently, for the gamma-phosphate positioning of ATP.</text>
</comment>
<keyword evidence="4 11" id="KW-0132">Cell division</keyword>
<dbReference type="InterPro" id="IPR005761">
    <property type="entry name" value="UDP-N-AcMur-Glu-dNH2Pim_ligase"/>
</dbReference>
<evidence type="ECO:0000259" key="14">
    <source>
        <dbReference type="Pfam" id="PF02875"/>
    </source>
</evidence>
<proteinExistence type="inferred from homology"/>
<keyword evidence="7 11" id="KW-0133">Cell shape</keyword>
<evidence type="ECO:0000256" key="6">
    <source>
        <dbReference type="ARBA" id="ARBA00022840"/>
    </source>
</evidence>
<dbReference type="InterPro" id="IPR036615">
    <property type="entry name" value="Mur_ligase_C_dom_sf"/>
</dbReference>
<evidence type="ECO:0000256" key="11">
    <source>
        <dbReference type="HAMAP-Rule" id="MF_00208"/>
    </source>
</evidence>
<dbReference type="SUPFAM" id="SSF53623">
    <property type="entry name" value="MurD-like peptide ligases, catalytic domain"/>
    <property type="match status" value="1"/>
</dbReference>
<keyword evidence="9 11" id="KW-0131">Cell cycle</keyword>
<dbReference type="InterPro" id="IPR000713">
    <property type="entry name" value="Mur_ligase_N"/>
</dbReference>
<dbReference type="AlphaFoldDB" id="A0A7C6AFL8"/>
<feature type="binding site" evidence="11">
    <location>
        <begin position="394"/>
        <end position="397"/>
    </location>
    <ligand>
        <name>meso-2,6-diaminopimelate</name>
        <dbReference type="ChEBI" id="CHEBI:57791"/>
    </ligand>
</feature>
<comment type="function">
    <text evidence="11">Catalyzes the addition of meso-diaminopimelic acid to the nucleotide precursor UDP-N-acetylmuramoyl-L-alanyl-D-glutamate (UMAG) in the biosynthesis of bacterial cell-wall peptidoglycan.</text>
</comment>
<evidence type="ECO:0000256" key="5">
    <source>
        <dbReference type="ARBA" id="ARBA00022741"/>
    </source>
</evidence>
<feature type="domain" description="Mur ligase central" evidence="15">
    <location>
        <begin position="104"/>
        <end position="302"/>
    </location>
</feature>
<comment type="subcellular location">
    <subcellularLocation>
        <location evidence="11 12">Cytoplasm</location>
    </subcellularLocation>
</comment>
<dbReference type="GO" id="GO:0008360">
    <property type="term" value="P:regulation of cell shape"/>
    <property type="evidence" value="ECO:0007669"/>
    <property type="project" value="UniProtKB-KW"/>
</dbReference>
<evidence type="ECO:0000256" key="2">
    <source>
        <dbReference type="ARBA" id="ARBA00022490"/>
    </source>
</evidence>
<organism evidence="16">
    <name type="scientific">candidate division WOR-3 bacterium</name>
    <dbReference type="NCBI Taxonomy" id="2052148"/>
    <lineage>
        <taxon>Bacteria</taxon>
        <taxon>Bacteria division WOR-3</taxon>
    </lineage>
</organism>
<keyword evidence="3 11" id="KW-0436">Ligase</keyword>
<dbReference type="HAMAP" id="MF_00208">
    <property type="entry name" value="MurE"/>
    <property type="match status" value="1"/>
</dbReference>
<evidence type="ECO:0000259" key="15">
    <source>
        <dbReference type="Pfam" id="PF08245"/>
    </source>
</evidence>
<evidence type="ECO:0000256" key="12">
    <source>
        <dbReference type="RuleBase" id="RU004135"/>
    </source>
</evidence>
<dbReference type="GO" id="GO:0071555">
    <property type="term" value="P:cell wall organization"/>
    <property type="evidence" value="ECO:0007669"/>
    <property type="project" value="UniProtKB-KW"/>
</dbReference>
<dbReference type="InterPro" id="IPR018109">
    <property type="entry name" value="Folylpolyglutamate_synth_CS"/>
</dbReference>
<keyword evidence="5 11" id="KW-0547">Nucleotide-binding</keyword>
<feature type="domain" description="Mur ligase N-terminal catalytic" evidence="13">
    <location>
        <begin position="22"/>
        <end position="90"/>
    </location>
</feature>
<dbReference type="Pfam" id="PF02875">
    <property type="entry name" value="Mur_ligase_C"/>
    <property type="match status" value="1"/>
</dbReference>
<dbReference type="GO" id="GO:0005524">
    <property type="term" value="F:ATP binding"/>
    <property type="evidence" value="ECO:0007669"/>
    <property type="project" value="UniProtKB-UniRule"/>
</dbReference>
<comment type="pathway">
    <text evidence="11 12">Cell wall biogenesis; peptidoglycan biosynthesis.</text>
</comment>
<dbReference type="PANTHER" id="PTHR23135">
    <property type="entry name" value="MUR LIGASE FAMILY MEMBER"/>
    <property type="match status" value="1"/>
</dbReference>
<dbReference type="PROSITE" id="PS01011">
    <property type="entry name" value="FOLYLPOLYGLU_SYNT_1"/>
    <property type="match status" value="1"/>
</dbReference>
<keyword evidence="2 11" id="KW-0963">Cytoplasm</keyword>
<dbReference type="EMBL" id="DTHJ01000052">
    <property type="protein sequence ID" value="HHS62439.1"/>
    <property type="molecule type" value="Genomic_DNA"/>
</dbReference>
<evidence type="ECO:0000259" key="13">
    <source>
        <dbReference type="Pfam" id="PF01225"/>
    </source>
</evidence>
<protein>
    <recommendedName>
        <fullName evidence="11">UDP-N-acetylmuramoyl-L-alanyl-D-glutamate--2,6-diaminopimelate ligase</fullName>
        <ecNumber evidence="11">6.3.2.13</ecNumber>
    </recommendedName>
    <alternativeName>
        <fullName evidence="11">Meso-A2pm-adding enzyme</fullName>
    </alternativeName>
    <alternativeName>
        <fullName evidence="11">Meso-diaminopimelate-adding enzyme</fullName>
    </alternativeName>
    <alternativeName>
        <fullName evidence="11">UDP-MurNAc-L-Ala-D-Glu:meso-diaminopimelate ligase</fullName>
    </alternativeName>
    <alternativeName>
        <fullName evidence="11">UDP-MurNAc-tripeptide synthetase</fullName>
    </alternativeName>
    <alternativeName>
        <fullName evidence="11">UDP-N-acetylmuramyl-tripeptide synthetase</fullName>
    </alternativeName>
</protein>
<feature type="binding site" evidence="11">
    <location>
        <position position="182"/>
    </location>
    <ligand>
        <name>UDP-N-acetyl-alpha-D-muramoyl-L-alanyl-D-glutamate</name>
        <dbReference type="ChEBI" id="CHEBI:83900"/>
    </ligand>
</feature>
<dbReference type="GO" id="GO:0008765">
    <property type="term" value="F:UDP-N-acetylmuramoylalanyl-D-glutamate-2,6-diaminopimelate ligase activity"/>
    <property type="evidence" value="ECO:0007669"/>
    <property type="project" value="UniProtKB-UniRule"/>
</dbReference>
<dbReference type="Pfam" id="PF08245">
    <property type="entry name" value="Mur_ligase_M"/>
    <property type="match status" value="1"/>
</dbReference>
<feature type="binding site" evidence="11">
    <location>
        <position position="444"/>
    </location>
    <ligand>
        <name>meso-2,6-diaminopimelate</name>
        <dbReference type="ChEBI" id="CHEBI:57791"/>
    </ligand>
</feature>
<evidence type="ECO:0000256" key="1">
    <source>
        <dbReference type="ARBA" id="ARBA00005898"/>
    </source>
</evidence>
<feature type="binding site" evidence="11">
    <location>
        <position position="370"/>
    </location>
    <ligand>
        <name>meso-2,6-diaminopimelate</name>
        <dbReference type="ChEBI" id="CHEBI:57791"/>
    </ligand>
</feature>
<name>A0A7C6AFL8_UNCW3</name>
<evidence type="ECO:0000256" key="8">
    <source>
        <dbReference type="ARBA" id="ARBA00022984"/>
    </source>
</evidence>
<reference evidence="16" key="1">
    <citation type="journal article" date="2020" name="mSystems">
        <title>Genome- and Community-Level Interaction Insights into Carbon Utilization and Element Cycling Functions of Hydrothermarchaeota in Hydrothermal Sediment.</title>
        <authorList>
            <person name="Zhou Z."/>
            <person name="Liu Y."/>
            <person name="Xu W."/>
            <person name="Pan J."/>
            <person name="Luo Z.H."/>
            <person name="Li M."/>
        </authorList>
    </citation>
    <scope>NUCLEOTIDE SEQUENCE [LARGE SCALE GENOMIC DNA]</scope>
    <source>
        <strain evidence="16">SpSt-783</strain>
    </source>
</reference>
<dbReference type="InterPro" id="IPR013221">
    <property type="entry name" value="Mur_ligase_cen"/>
</dbReference>
<feature type="modified residue" description="N6-carboxylysine" evidence="11">
    <location>
        <position position="214"/>
    </location>
</feature>